<dbReference type="OrthoDB" id="5653025at2"/>
<reference evidence="1 2" key="1">
    <citation type="submission" date="2018-02" db="EMBL/GenBank/DDBJ databases">
        <title>Draft genome sequences of four Legionella pneumophila clinical strains isolated in Ontario.</title>
        <authorList>
            <person name="Fortuna A."/>
            <person name="Ramnarine R."/>
            <person name="Li A."/>
            <person name="Frantz C."/>
            <person name="Mallo G."/>
        </authorList>
    </citation>
    <scope>NUCLEOTIDE SEQUENCE [LARGE SCALE GENOMIC DNA]</scope>
    <source>
        <strain evidence="1 2">LG61</strain>
    </source>
</reference>
<evidence type="ECO:0000313" key="1">
    <source>
        <dbReference type="EMBL" id="PPK29296.1"/>
    </source>
</evidence>
<dbReference type="Proteomes" id="UP000239239">
    <property type="component" value="Unassembled WGS sequence"/>
</dbReference>
<organism evidence="1 2">
    <name type="scientific">Legionella pneumophila</name>
    <dbReference type="NCBI Taxonomy" id="446"/>
    <lineage>
        <taxon>Bacteria</taxon>
        <taxon>Pseudomonadati</taxon>
        <taxon>Pseudomonadota</taxon>
        <taxon>Gammaproteobacteria</taxon>
        <taxon>Legionellales</taxon>
        <taxon>Legionellaceae</taxon>
        <taxon>Legionella</taxon>
    </lineage>
</organism>
<accession>A0A2S6EVW6</accession>
<dbReference type="AlphaFoldDB" id="A0A2S6EVW6"/>
<proteinExistence type="predicted"/>
<sequence length="471" mass="53245">METKMSITVKSLDFDQCISHREYKESLQTNDGRKVWDAEKLFNTNKGILSKSNNDPIHVFIGSNRQNLKADLINLNAGAATLFIPVAQELCDFMGATFHPLLVPDLICENAAIGDTYHSALHVMKQNGSLDHLNALNSDSLMKLVTSAISGQLNSLYCISDESKFLMLYSQIQYIAQKYPDENINFEFYDDKEDILKPLYEIFSKNPDLIPANVTLHINRYLNGNLIDTGFNPILGQGSQQENYQSIVKWIHKQSSSHLKSGNCCQVLEMDNEKIARYCRFGKDETRLKLLDSLENLARHQVGTKDGKMDEFIKGSYEKIANTKDMDSVTLQQSLEETSNAIKVTEAINKVITNYRKEAKCLFSVGMNAKADRIEKALLNVPVEDRGKIFSNDKVSPELIAIRAALASHRYFGKRGNVYYKDEARTVIDENKAATTYNNLRKQFANLRAQSHADAQVELEHSSEASRTLKF</sequence>
<dbReference type="RefSeq" id="WP_080272197.1">
    <property type="nucleotide sequence ID" value="NZ_CP017601.1"/>
</dbReference>
<comment type="caution">
    <text evidence="1">The sequence shown here is derived from an EMBL/GenBank/DDBJ whole genome shotgun (WGS) entry which is preliminary data.</text>
</comment>
<gene>
    <name evidence="1" type="ORF">C3928_13100</name>
</gene>
<name>A0A2S6EVW6_LEGPN</name>
<evidence type="ECO:0000313" key="2">
    <source>
        <dbReference type="Proteomes" id="UP000239239"/>
    </source>
</evidence>
<dbReference type="EMBL" id="PQWY01000018">
    <property type="protein sequence ID" value="PPK29296.1"/>
    <property type="molecule type" value="Genomic_DNA"/>
</dbReference>
<protein>
    <submittedName>
        <fullName evidence="1">Uncharacterized protein</fullName>
    </submittedName>
</protein>